<organism evidence="4 5">
    <name type="scientific">Streptomyces bikiniensis</name>
    <dbReference type="NCBI Taxonomy" id="1896"/>
    <lineage>
        <taxon>Bacteria</taxon>
        <taxon>Bacillati</taxon>
        <taxon>Actinomycetota</taxon>
        <taxon>Actinomycetes</taxon>
        <taxon>Kitasatosporales</taxon>
        <taxon>Streptomycetaceae</taxon>
        <taxon>Streptomyces</taxon>
    </lineage>
</organism>
<evidence type="ECO:0000256" key="1">
    <source>
        <dbReference type="ARBA" id="ARBA00022679"/>
    </source>
</evidence>
<reference evidence="4 5" key="1">
    <citation type="submission" date="2024-10" db="EMBL/GenBank/DDBJ databases">
        <title>The Natural Products Discovery Center: Release of the First 8490 Sequenced Strains for Exploring Actinobacteria Biosynthetic Diversity.</title>
        <authorList>
            <person name="Kalkreuter E."/>
            <person name="Kautsar S.A."/>
            <person name="Yang D."/>
            <person name="Bader C.D."/>
            <person name="Teijaro C.N."/>
            <person name="Fluegel L."/>
            <person name="Davis C.M."/>
            <person name="Simpson J.R."/>
            <person name="Lauterbach L."/>
            <person name="Steele A.D."/>
            <person name="Gui C."/>
            <person name="Meng S."/>
            <person name="Li G."/>
            <person name="Viehrig K."/>
            <person name="Ye F."/>
            <person name="Su P."/>
            <person name="Kiefer A.F."/>
            <person name="Nichols A."/>
            <person name="Cepeda A.J."/>
            <person name="Yan W."/>
            <person name="Fan B."/>
            <person name="Jiang Y."/>
            <person name="Adhikari A."/>
            <person name="Zheng C.-J."/>
            <person name="Schuster L."/>
            <person name="Cowan T.M."/>
            <person name="Smanski M.J."/>
            <person name="Chevrette M.G."/>
            <person name="De Carvalho L.P.S."/>
            <person name="Shen B."/>
        </authorList>
    </citation>
    <scope>NUCLEOTIDE SEQUENCE [LARGE SCALE GENOMIC DNA]</scope>
    <source>
        <strain evidence="4 5">NPDC053346</strain>
    </source>
</reference>
<dbReference type="EMBL" id="JBITYT010000010">
    <property type="protein sequence ID" value="MFI9122315.1"/>
    <property type="molecule type" value="Genomic_DNA"/>
</dbReference>
<proteinExistence type="predicted"/>
<gene>
    <name evidence="4" type="ORF">ACIGW0_23435</name>
</gene>
<accession>A0ABW8D165</accession>
<dbReference type="SUPFAM" id="SSF53335">
    <property type="entry name" value="S-adenosyl-L-methionine-dependent methyltransferases"/>
    <property type="match status" value="1"/>
</dbReference>
<dbReference type="Proteomes" id="UP001614391">
    <property type="component" value="Unassembled WGS sequence"/>
</dbReference>
<name>A0ABW8D165_STRBI</name>
<sequence>MRKDTGVEQGRPGIRPTVQETYGPLDLGHQPLFGGGFINFGYWRGIDLAGPLGEDERARSQQALYRHVLDAAGPLRRRQVLDVGCGLGMGCAVALTEYEPDGVTGMDIHPDQLARAREEQAVLLGEQSGRLRFAEGAAEQMPWQDEAFDVVVSVEAVQHFPDLAGFAAETARVLRPGGTVSVTSFFTADEAPGRPEQLAGLLDTYASGLDIARPVTALAEAFRTAGLVEVRTGSIGPEVWPGWDAWLARWWAPGTWPRNFLRAYEDKILDYFVVTALRPLRPAPHPPPSRVPHP</sequence>
<dbReference type="EC" id="2.1.1.-" evidence="4"/>
<dbReference type="InterPro" id="IPR029063">
    <property type="entry name" value="SAM-dependent_MTases_sf"/>
</dbReference>
<evidence type="ECO:0000313" key="5">
    <source>
        <dbReference type="Proteomes" id="UP001614391"/>
    </source>
</evidence>
<keyword evidence="5" id="KW-1185">Reference proteome</keyword>
<dbReference type="InterPro" id="IPR050447">
    <property type="entry name" value="Erg6_SMT_methyltransf"/>
</dbReference>
<keyword evidence="1 4" id="KW-0808">Transferase</keyword>
<evidence type="ECO:0000313" key="4">
    <source>
        <dbReference type="EMBL" id="MFI9122315.1"/>
    </source>
</evidence>
<dbReference type="CDD" id="cd02440">
    <property type="entry name" value="AdoMet_MTases"/>
    <property type="match status" value="1"/>
</dbReference>
<evidence type="ECO:0000259" key="3">
    <source>
        <dbReference type="Pfam" id="PF08241"/>
    </source>
</evidence>
<dbReference type="GO" id="GO:0032259">
    <property type="term" value="P:methylation"/>
    <property type="evidence" value="ECO:0007669"/>
    <property type="project" value="UniProtKB-KW"/>
</dbReference>
<dbReference type="PANTHER" id="PTHR44068:SF11">
    <property type="entry name" value="GERANYL DIPHOSPHATE 2-C-METHYLTRANSFERASE"/>
    <property type="match status" value="1"/>
</dbReference>
<evidence type="ECO:0000256" key="2">
    <source>
        <dbReference type="SAM" id="MobiDB-lite"/>
    </source>
</evidence>
<dbReference type="Gene3D" id="3.40.50.150">
    <property type="entry name" value="Vaccinia Virus protein VP39"/>
    <property type="match status" value="1"/>
</dbReference>
<dbReference type="RefSeq" id="WP_399618008.1">
    <property type="nucleotide sequence ID" value="NZ_JBITYT010000010.1"/>
</dbReference>
<feature type="domain" description="Methyltransferase type 11" evidence="3">
    <location>
        <begin position="81"/>
        <end position="180"/>
    </location>
</feature>
<dbReference type="InterPro" id="IPR013216">
    <property type="entry name" value="Methyltransf_11"/>
</dbReference>
<feature type="region of interest" description="Disordered" evidence="2">
    <location>
        <begin position="1"/>
        <end position="21"/>
    </location>
</feature>
<dbReference type="Pfam" id="PF08241">
    <property type="entry name" value="Methyltransf_11"/>
    <property type="match status" value="1"/>
</dbReference>
<keyword evidence="4" id="KW-0489">Methyltransferase</keyword>
<dbReference type="GO" id="GO:0008168">
    <property type="term" value="F:methyltransferase activity"/>
    <property type="evidence" value="ECO:0007669"/>
    <property type="project" value="UniProtKB-KW"/>
</dbReference>
<comment type="caution">
    <text evidence="4">The sequence shown here is derived from an EMBL/GenBank/DDBJ whole genome shotgun (WGS) entry which is preliminary data.</text>
</comment>
<protein>
    <submittedName>
        <fullName evidence="4">Class I SAM-dependent methyltransferase</fullName>
        <ecNumber evidence="4">2.1.1.-</ecNumber>
    </submittedName>
</protein>
<dbReference type="PANTHER" id="PTHR44068">
    <property type="entry name" value="ZGC:194242"/>
    <property type="match status" value="1"/>
</dbReference>